<evidence type="ECO:0000313" key="3">
    <source>
        <dbReference type="EMBL" id="ARS91782.1"/>
    </source>
</evidence>
<proteinExistence type="predicted"/>
<organism evidence="3 4">
    <name type="scientific">Natrarchaeobaculum aegyptiacum</name>
    <dbReference type="NCBI Taxonomy" id="745377"/>
    <lineage>
        <taxon>Archaea</taxon>
        <taxon>Methanobacteriati</taxon>
        <taxon>Methanobacteriota</taxon>
        <taxon>Stenosarchaea group</taxon>
        <taxon>Halobacteria</taxon>
        <taxon>Halobacteriales</taxon>
        <taxon>Natrialbaceae</taxon>
        <taxon>Natrarchaeobaculum</taxon>
    </lineage>
</organism>
<keyword evidence="3" id="KW-0540">Nuclease</keyword>
<keyword evidence="1" id="KW-0812">Transmembrane</keyword>
<keyword evidence="3" id="KW-0378">Hydrolase</keyword>
<feature type="domain" description="PLD phosphodiesterase" evidence="2">
    <location>
        <begin position="95"/>
        <end position="124"/>
    </location>
</feature>
<dbReference type="PROSITE" id="PS50035">
    <property type="entry name" value="PLD"/>
    <property type="match status" value="1"/>
</dbReference>
<evidence type="ECO:0000313" key="4">
    <source>
        <dbReference type="Proteomes" id="UP000250088"/>
    </source>
</evidence>
<dbReference type="InterPro" id="IPR025202">
    <property type="entry name" value="PLD-like_dom"/>
</dbReference>
<protein>
    <submittedName>
        <fullName evidence="3">NgoFVII family restriction endonuclease</fullName>
    </submittedName>
</protein>
<dbReference type="OrthoDB" id="169510at2157"/>
<dbReference type="Pfam" id="PF13091">
    <property type="entry name" value="PLDc_2"/>
    <property type="match status" value="1"/>
</dbReference>
<feature type="transmembrane region" description="Helical" evidence="1">
    <location>
        <begin position="193"/>
        <end position="211"/>
    </location>
</feature>
<keyword evidence="1" id="KW-1133">Transmembrane helix</keyword>
<dbReference type="KEGG" id="naj:B1756_09785"/>
<gene>
    <name evidence="3" type="ORF">B1756_09785</name>
</gene>
<reference evidence="4" key="1">
    <citation type="submission" date="2017-02" db="EMBL/GenBank/DDBJ databases">
        <title>Natronthermophilus aegyptiacus gen. nov.,sp. nov., an aerobic, extremely halophilic alkalithermophilic archaeon isolated from the athalassohaline Wadi An Natrun, Egypt.</title>
        <authorList>
            <person name="Zhao B."/>
        </authorList>
    </citation>
    <scope>NUCLEOTIDE SEQUENCE [LARGE SCALE GENOMIC DNA]</scope>
    <source>
        <strain evidence="4">JW/NM-HA 15</strain>
    </source>
</reference>
<evidence type="ECO:0000256" key="1">
    <source>
        <dbReference type="SAM" id="Phobius"/>
    </source>
</evidence>
<dbReference type="EMBL" id="CP019893">
    <property type="protein sequence ID" value="ARS91782.1"/>
    <property type="molecule type" value="Genomic_DNA"/>
</dbReference>
<dbReference type="GeneID" id="32894370"/>
<dbReference type="CDD" id="cd09117">
    <property type="entry name" value="PLDc_Bfil_DEXD_like"/>
    <property type="match status" value="1"/>
</dbReference>
<dbReference type="InterPro" id="IPR001736">
    <property type="entry name" value="PLipase_D/transphosphatidylase"/>
</dbReference>
<name>A0A2Z2HXF1_9EURY</name>
<evidence type="ECO:0000259" key="2">
    <source>
        <dbReference type="PROSITE" id="PS50035"/>
    </source>
</evidence>
<dbReference type="GO" id="GO:0004519">
    <property type="term" value="F:endonuclease activity"/>
    <property type="evidence" value="ECO:0007669"/>
    <property type="project" value="UniProtKB-KW"/>
</dbReference>
<dbReference type="SUPFAM" id="SSF56024">
    <property type="entry name" value="Phospholipase D/nuclease"/>
    <property type="match status" value="1"/>
</dbReference>
<dbReference type="Gene3D" id="3.30.870.10">
    <property type="entry name" value="Endonuclease Chain A"/>
    <property type="match status" value="1"/>
</dbReference>
<keyword evidence="1" id="KW-0472">Membrane</keyword>
<sequence>MSDIELVNNRWGSQTVDDQIRRLFAEDGTIYLVTGFFTYNAYHALRSEIEDFLSRNRDNELVIVVGPAADQFSPTIARELRSVDDGDQVHLYKYPNGFLHAKLYVRTGENPAVVIGSANLTQVAFRQNLELSAYVECDGPEDERLTVFLEWIDDLLEVCEPIRRRDLFKPIMMSKTLVNWANKGKLLPSRAVFAHRAVYLVLAYLVWLFLFA</sequence>
<dbReference type="Proteomes" id="UP000250088">
    <property type="component" value="Chromosome"/>
</dbReference>
<keyword evidence="3" id="KW-0255">Endonuclease</keyword>
<dbReference type="RefSeq" id="WP_086890128.1">
    <property type="nucleotide sequence ID" value="NZ_CP019893.1"/>
</dbReference>
<dbReference type="AlphaFoldDB" id="A0A2Z2HXF1"/>
<keyword evidence="4" id="KW-1185">Reference proteome</keyword>
<accession>A0A2Z2HXF1</accession>